<organism evidence="1 2">
    <name type="scientific">Gordonia phage VanLee</name>
    <dbReference type="NCBI Taxonomy" id="2845816"/>
    <lineage>
        <taxon>Viruses</taxon>
        <taxon>Duplodnaviria</taxon>
        <taxon>Heunggongvirae</taxon>
        <taxon>Uroviricota</taxon>
        <taxon>Caudoviricetes</taxon>
        <taxon>Kruegerviridae</taxon>
        <taxon>Vanleevirus</taxon>
        <taxon>Vanleevirus vanlee</taxon>
    </lineage>
</organism>
<evidence type="ECO:0000313" key="2">
    <source>
        <dbReference type="Proteomes" id="UP000683422"/>
    </source>
</evidence>
<dbReference type="KEGG" id="vg:80020553"/>
<keyword evidence="2" id="KW-1185">Reference proteome</keyword>
<proteinExistence type="predicted"/>
<name>A0A8F2DAG4_9CAUD</name>
<dbReference type="GeneID" id="80020553"/>
<protein>
    <submittedName>
        <fullName evidence="1">Uncharacterized protein</fullName>
    </submittedName>
</protein>
<evidence type="ECO:0000313" key="1">
    <source>
        <dbReference type="EMBL" id="QWS68256.1"/>
    </source>
</evidence>
<dbReference type="EMBL" id="MZ028627">
    <property type="protein sequence ID" value="QWS68256.1"/>
    <property type="molecule type" value="Genomic_DNA"/>
</dbReference>
<accession>A0A8F2DAG4</accession>
<dbReference type="Proteomes" id="UP000683422">
    <property type="component" value="Segment"/>
</dbReference>
<dbReference type="RefSeq" id="YP_010755880.1">
    <property type="nucleotide sequence ID" value="NC_073474.1"/>
</dbReference>
<sequence>MTDTTSIAERTTDLDLIAYAVQRALRNGASYDQVNDALAYTVARVSRDPHAEAVSTSRVGHAGLPFEELEEAMREYNEFQGAFDSEKATTSEQSAHDEREVDYLYAIRDAAQGVV</sequence>
<gene>
    <name evidence="1" type="primary">140</name>
    <name evidence="1" type="ORF">SEA_VANLEE_140</name>
</gene>
<reference evidence="1" key="1">
    <citation type="submission" date="2021-04" db="EMBL/GenBank/DDBJ databases">
        <authorList>
            <person name="Barnhill K.B."/>
            <person name="Biggs A.M."/>
            <person name="Bland J."/>
            <person name="Choudhary H.M."/>
            <person name="Crogan R.E."/>
            <person name="Finocchiaro A.B."/>
            <person name="Franco V."/>
            <person name="Fuller T.A."/>
            <person name="Hanwacker C.G."/>
            <person name="Howard Z.E."/>
            <person name="Iqbal M."/>
            <person name="Mathew A.M."/>
            <person name="Miller S."/>
            <person name="Padhye S."/>
            <person name="Rainey E."/>
            <person name="Rodriguez A."/>
            <person name="Stewart E."/>
            <person name="Otero L.A."/>
            <person name="Chase M.A."/>
            <person name="Pollenz R.S."/>
            <person name="Garlena R.A."/>
            <person name="Russell D.A."/>
            <person name="Jacobs-Sera D."/>
            <person name="Hatfull G.F."/>
        </authorList>
    </citation>
    <scope>NUCLEOTIDE SEQUENCE</scope>
</reference>